<evidence type="ECO:0000256" key="7">
    <source>
        <dbReference type="RuleBase" id="RU000461"/>
    </source>
</evidence>
<evidence type="ECO:0000256" key="3">
    <source>
        <dbReference type="ARBA" id="ARBA00022723"/>
    </source>
</evidence>
<keyword evidence="4" id="KW-1133">Transmembrane helix</keyword>
<keyword evidence="7" id="KW-0560">Oxidoreductase</keyword>
<dbReference type="InterPro" id="IPR017972">
    <property type="entry name" value="Cyt_P450_CS"/>
</dbReference>
<evidence type="ECO:0000313" key="9">
    <source>
        <dbReference type="Proteomes" id="UP001497457"/>
    </source>
</evidence>
<proteinExistence type="inferred from homology"/>
<gene>
    <name evidence="8" type="ORF">URODEC1_LOCUS83662</name>
</gene>
<dbReference type="PROSITE" id="PS00086">
    <property type="entry name" value="CYTOCHROME_P450"/>
    <property type="match status" value="1"/>
</dbReference>
<dbReference type="PRINTS" id="PR00463">
    <property type="entry name" value="EP450I"/>
</dbReference>
<dbReference type="Pfam" id="PF00067">
    <property type="entry name" value="p450"/>
    <property type="match status" value="1"/>
</dbReference>
<dbReference type="GO" id="GO:0004497">
    <property type="term" value="F:monooxygenase activity"/>
    <property type="evidence" value="ECO:0007669"/>
    <property type="project" value="UniProtKB-KW"/>
</dbReference>
<dbReference type="InterPro" id="IPR002401">
    <property type="entry name" value="Cyt_P450_E_grp-I"/>
</dbReference>
<name>A0ABC9DBB9_9POAL</name>
<dbReference type="AlphaFoldDB" id="A0ABC9DBB9"/>
<dbReference type="PANTHER" id="PTHR24298:SF389">
    <property type="entry name" value="OS04G0128400 PROTEIN"/>
    <property type="match status" value="1"/>
</dbReference>
<keyword evidence="2" id="KW-0812">Transmembrane</keyword>
<keyword evidence="7" id="KW-0503">Monooxygenase</keyword>
<evidence type="ECO:0000256" key="4">
    <source>
        <dbReference type="ARBA" id="ARBA00022989"/>
    </source>
</evidence>
<evidence type="ECO:0000256" key="1">
    <source>
        <dbReference type="ARBA" id="ARBA00004167"/>
    </source>
</evidence>
<dbReference type="GO" id="GO:0016020">
    <property type="term" value="C:membrane"/>
    <property type="evidence" value="ECO:0007669"/>
    <property type="project" value="UniProtKB-SubCell"/>
</dbReference>
<dbReference type="InterPro" id="IPR036396">
    <property type="entry name" value="Cyt_P450_sf"/>
</dbReference>
<dbReference type="PRINTS" id="PR00385">
    <property type="entry name" value="P450"/>
</dbReference>
<keyword evidence="3 6" id="KW-0479">Metal-binding</keyword>
<evidence type="ECO:0000256" key="5">
    <source>
        <dbReference type="ARBA" id="ARBA00023136"/>
    </source>
</evidence>
<dbReference type="PANTHER" id="PTHR24298">
    <property type="entry name" value="FLAVONOID 3'-MONOOXYGENASE-RELATED"/>
    <property type="match status" value="1"/>
</dbReference>
<keyword evidence="6 7" id="KW-0349">Heme</keyword>
<dbReference type="InterPro" id="IPR001128">
    <property type="entry name" value="Cyt_P450"/>
</dbReference>
<feature type="binding site" description="axial binding residue" evidence="6">
    <location>
        <position position="428"/>
    </location>
    <ligand>
        <name>heme</name>
        <dbReference type="ChEBI" id="CHEBI:30413"/>
    </ligand>
    <ligandPart>
        <name>Fe</name>
        <dbReference type="ChEBI" id="CHEBI:18248"/>
    </ligandPart>
</feature>
<organism evidence="8 9">
    <name type="scientific">Urochloa decumbens</name>
    <dbReference type="NCBI Taxonomy" id="240449"/>
    <lineage>
        <taxon>Eukaryota</taxon>
        <taxon>Viridiplantae</taxon>
        <taxon>Streptophyta</taxon>
        <taxon>Embryophyta</taxon>
        <taxon>Tracheophyta</taxon>
        <taxon>Spermatophyta</taxon>
        <taxon>Magnoliopsida</taxon>
        <taxon>Liliopsida</taxon>
        <taxon>Poales</taxon>
        <taxon>Poaceae</taxon>
        <taxon>PACMAD clade</taxon>
        <taxon>Panicoideae</taxon>
        <taxon>Panicodae</taxon>
        <taxon>Paniceae</taxon>
        <taxon>Melinidinae</taxon>
        <taxon>Urochloa</taxon>
    </lineage>
</organism>
<keyword evidence="5" id="KW-0472">Membrane</keyword>
<accession>A0ABC9DBB9</accession>
<dbReference type="InterPro" id="IPR051103">
    <property type="entry name" value="Plant_metabolite_P450s"/>
</dbReference>
<sequence length="487" mass="53520">MEAVELLTLGVAFIVFVSIFRRGTATRPHHDRRRTIRISDPAVARRALIDHADAFSNRPMPPFPAGRPVTHGIASAPYGPFWRALRSNLAADILHRSRLGVLAPLEREATEALVASFTSQAVAGNGDGVIVPRNTIHSAVFALIARLCFGDDDAMDARADLGAMVQTQREFLESFVVTMASSERSWLARLLQWRQQQLHAGMFDRVDEVFIPAVIAARRRRQSSQHGNGGVGSFRSHIDSLLELHVPNNNNDDDERAWRLLTDEEVAFLIWEFLGGGTLSVLTCLEWTLAHLAAEPEIQSKLHREVAGALDNSKIMAYDQQRLPFLHAVVMESLRLHPPTPFATRDVHADGIAALALGEEVVLPPGGGAAPVSFVLGDIGRDKKVWTNPDEFRPERLLDGGEGEGVSLVPGPKTEVKMMPFGAGRRHCPGVAMGMSHIKCFLAELVRGFEWTPPADGAGATDFAEVDGFRKMMKTPLRVRITPRSMK</sequence>
<reference evidence="8" key="1">
    <citation type="submission" date="2024-10" db="EMBL/GenBank/DDBJ databases">
        <authorList>
            <person name="Ryan C."/>
        </authorList>
    </citation>
    <scope>NUCLEOTIDE SEQUENCE [LARGE SCALE GENOMIC DNA]</scope>
</reference>
<comment type="cofactor">
    <cofactor evidence="6">
        <name>heme</name>
        <dbReference type="ChEBI" id="CHEBI:30413"/>
    </cofactor>
</comment>
<keyword evidence="9" id="KW-1185">Reference proteome</keyword>
<dbReference type="EMBL" id="OZ075142">
    <property type="protein sequence ID" value="CAL5035815.1"/>
    <property type="molecule type" value="Genomic_DNA"/>
</dbReference>
<evidence type="ECO:0000313" key="8">
    <source>
        <dbReference type="EMBL" id="CAL5035815.1"/>
    </source>
</evidence>
<protein>
    <submittedName>
        <fullName evidence="8">Uncharacterized protein</fullName>
    </submittedName>
</protein>
<evidence type="ECO:0000256" key="2">
    <source>
        <dbReference type="ARBA" id="ARBA00022692"/>
    </source>
</evidence>
<dbReference type="SUPFAM" id="SSF48264">
    <property type="entry name" value="Cytochrome P450"/>
    <property type="match status" value="1"/>
</dbReference>
<evidence type="ECO:0000256" key="6">
    <source>
        <dbReference type="PIRSR" id="PIRSR602401-1"/>
    </source>
</evidence>
<comment type="subcellular location">
    <subcellularLocation>
        <location evidence="1">Membrane</location>
        <topology evidence="1">Single-pass membrane protein</topology>
    </subcellularLocation>
</comment>
<dbReference type="Gene3D" id="1.10.630.10">
    <property type="entry name" value="Cytochrome P450"/>
    <property type="match status" value="1"/>
</dbReference>
<dbReference type="GO" id="GO:0046872">
    <property type="term" value="F:metal ion binding"/>
    <property type="evidence" value="ECO:0007669"/>
    <property type="project" value="UniProtKB-KW"/>
</dbReference>
<keyword evidence="6 7" id="KW-0408">Iron</keyword>
<dbReference type="Proteomes" id="UP001497457">
    <property type="component" value="Chromosome 32b"/>
</dbReference>
<comment type="similarity">
    <text evidence="7">Belongs to the cytochrome P450 family.</text>
</comment>